<evidence type="ECO:0000313" key="3">
    <source>
        <dbReference type="Proteomes" id="UP000076154"/>
    </source>
</evidence>
<evidence type="ECO:0000313" key="2">
    <source>
        <dbReference type="EMBL" id="RDB27040.1"/>
    </source>
</evidence>
<protein>
    <submittedName>
        <fullName evidence="2">Uncharacterized protein</fullName>
    </submittedName>
</protein>
<dbReference type="InParanoid" id="A0A369K0Q1"/>
<feature type="compositionally biased region" description="Basic and acidic residues" evidence="1">
    <location>
        <begin position="8"/>
        <end position="19"/>
    </location>
</feature>
<keyword evidence="3" id="KW-1185">Reference proteome</keyword>
<sequence length="204" mass="23668">MARPKLHHTPEEKLAANREKSKRHYQRYKTEIQAKRSYKYHARPKKIEIIPADIPSEQNPAQSKKLIPYKQNPAQSKKVIPNVDRQLAYWCGRVERVAVKLEKSIGPSSFHHVDTVCTQYLSSHDKDDINDAIIKISPLQCSINRYQDEILQVSGVSEEWQRSEDVARSVREVIQNLEELLCTAMVGYDDLVSLHRAKKCMYQL</sequence>
<dbReference type="Proteomes" id="UP000076154">
    <property type="component" value="Unassembled WGS sequence"/>
</dbReference>
<comment type="caution">
    <text evidence="2">The sequence shown here is derived from an EMBL/GenBank/DDBJ whole genome shotgun (WGS) entry which is preliminary data.</text>
</comment>
<evidence type="ECO:0000256" key="1">
    <source>
        <dbReference type="SAM" id="MobiDB-lite"/>
    </source>
</evidence>
<name>A0A369K0Q1_HYPMA</name>
<dbReference type="OrthoDB" id="2654423at2759"/>
<accession>A0A369K0Q1</accession>
<gene>
    <name evidence="2" type="ORF">Hypma_005155</name>
</gene>
<proteinExistence type="predicted"/>
<organism evidence="2 3">
    <name type="scientific">Hypsizygus marmoreus</name>
    <name type="common">White beech mushroom</name>
    <name type="synonym">Agaricus marmoreus</name>
    <dbReference type="NCBI Taxonomy" id="39966"/>
    <lineage>
        <taxon>Eukaryota</taxon>
        <taxon>Fungi</taxon>
        <taxon>Dikarya</taxon>
        <taxon>Basidiomycota</taxon>
        <taxon>Agaricomycotina</taxon>
        <taxon>Agaricomycetes</taxon>
        <taxon>Agaricomycetidae</taxon>
        <taxon>Agaricales</taxon>
        <taxon>Tricholomatineae</taxon>
        <taxon>Lyophyllaceae</taxon>
        <taxon>Hypsizygus</taxon>
    </lineage>
</organism>
<dbReference type="AlphaFoldDB" id="A0A369K0Q1"/>
<dbReference type="EMBL" id="LUEZ02000021">
    <property type="protein sequence ID" value="RDB27040.1"/>
    <property type="molecule type" value="Genomic_DNA"/>
</dbReference>
<feature type="region of interest" description="Disordered" evidence="1">
    <location>
        <begin position="1"/>
        <end position="25"/>
    </location>
</feature>
<reference evidence="2" key="1">
    <citation type="submission" date="2018-04" db="EMBL/GenBank/DDBJ databases">
        <title>Whole genome sequencing of Hypsizygus marmoreus.</title>
        <authorList>
            <person name="Choi I.-G."/>
            <person name="Min B."/>
            <person name="Kim J.-G."/>
            <person name="Kim S."/>
            <person name="Oh Y.-L."/>
            <person name="Kong W.-S."/>
            <person name="Park H."/>
            <person name="Jeong J."/>
            <person name="Song E.-S."/>
        </authorList>
    </citation>
    <scope>NUCLEOTIDE SEQUENCE [LARGE SCALE GENOMIC DNA]</scope>
    <source>
        <strain evidence="2">51987-8</strain>
    </source>
</reference>